<feature type="domain" description="DUF5114" evidence="3">
    <location>
        <begin position="261"/>
        <end position="361"/>
    </location>
</feature>
<evidence type="ECO:0000259" key="1">
    <source>
        <dbReference type="Pfam" id="PF14292"/>
    </source>
</evidence>
<dbReference type="InterPro" id="IPR033404">
    <property type="entry name" value="DUF5111"/>
</dbReference>
<evidence type="ECO:0000259" key="4">
    <source>
        <dbReference type="Pfam" id="PF26123"/>
    </source>
</evidence>
<reference evidence="5 6" key="1">
    <citation type="submission" date="2016-08" db="EMBL/GenBank/DDBJ databases">
        <authorList>
            <person name="Seilhamer J.J."/>
        </authorList>
    </citation>
    <scope>NUCLEOTIDE SEQUENCE [LARGE SCALE GENOMIC DNA]</scope>
    <source>
        <strain evidence="5">M3/6</strain>
    </source>
</reference>
<evidence type="ECO:0000313" key="6">
    <source>
        <dbReference type="Proteomes" id="UP000187464"/>
    </source>
</evidence>
<feature type="domain" description="DUF5111" evidence="2">
    <location>
        <begin position="161"/>
        <end position="256"/>
    </location>
</feature>
<dbReference type="InterPro" id="IPR058350">
    <property type="entry name" value="DUF8037"/>
</dbReference>
<dbReference type="Pfam" id="PF14292">
    <property type="entry name" value="SusE"/>
    <property type="match status" value="1"/>
</dbReference>
<feature type="domain" description="DUF8037" evidence="4">
    <location>
        <begin position="373"/>
        <end position="472"/>
    </location>
</feature>
<dbReference type="Pfam" id="PF26123">
    <property type="entry name" value="DUF8037"/>
    <property type="match status" value="1"/>
</dbReference>
<accession>A0A1R3SYQ5</accession>
<evidence type="ECO:0000313" key="5">
    <source>
        <dbReference type="EMBL" id="SCD19009.1"/>
    </source>
</evidence>
<dbReference type="InterPro" id="IPR025970">
    <property type="entry name" value="SusE"/>
</dbReference>
<dbReference type="STRING" id="1642647.PSM36_0173"/>
<evidence type="ECO:0000259" key="2">
    <source>
        <dbReference type="Pfam" id="PF17138"/>
    </source>
</evidence>
<dbReference type="InterPro" id="IPR033407">
    <property type="entry name" value="DUF5114"/>
</dbReference>
<keyword evidence="6" id="KW-1185">Reference proteome</keyword>
<dbReference type="Pfam" id="PF17138">
    <property type="entry name" value="DUF5111"/>
    <property type="match status" value="1"/>
</dbReference>
<gene>
    <name evidence="5" type="ORF">PSM36_0173</name>
</gene>
<name>A0A1R3SYQ5_9BACT</name>
<dbReference type="AlphaFoldDB" id="A0A1R3SYQ5"/>
<dbReference type="EMBL" id="LT605205">
    <property type="protein sequence ID" value="SCD19009.1"/>
    <property type="molecule type" value="Genomic_DNA"/>
</dbReference>
<dbReference type="Proteomes" id="UP000187464">
    <property type="component" value="Chromosome I"/>
</dbReference>
<feature type="domain" description="SusE outer membrane protein" evidence="1">
    <location>
        <begin position="37"/>
        <end position="135"/>
    </location>
</feature>
<evidence type="ECO:0000259" key="3">
    <source>
        <dbReference type="Pfam" id="PF17141"/>
    </source>
</evidence>
<dbReference type="Pfam" id="PF17141">
    <property type="entry name" value="DUF5114"/>
    <property type="match status" value="1"/>
</dbReference>
<dbReference type="RefSeq" id="WP_083710870.1">
    <property type="nucleotide sequence ID" value="NZ_LT605205.1"/>
</dbReference>
<sequence length="568" mass="61834">MNILHVLKKYPAVVLLLLLLIACEEDGDKIYLSGLEESQFVLTETDITLSKENSSKIVLSAAWKNSTLVVSNPNMGAPDLFTAYLQLSTKEDFSSDVIETEGTGESKAYTGAELNAIAKNLGLVPDVATPVYFRLRGSIAPNIESVYSEIKKVNITPYLIDMTIGFILDKDKKQTGLTLASPDANGVYAGFIGATSWYNFFMEEGDGKVWGNLAADGSTFLASSEEGSWNFWYPEPGGCYYTEVNTVRKRWSAIYLPVLEVSGDITGEMTFDRPNTRWYYVFNAASAGTATIRLSGQGDEYNYETGDSAPAADKVTIAFAQENGKLVLAGVAGAVSVQIPAAGECTLILDLSDPKNWTCEVTSGSEEPDHVSQEVYMIGIDDGITGGSWNFDNKLYLYDEDNLAYAGVLNVHSLWGYQVGIEKDNWGDVYTQAGGDAYSGTLEFQGQNNIAAPVPGVYFFDLSLKNLAYALTEAGDYVYVNGLDDKWEFDQTLAATSVPGVYSGSITVRGASTYGFKIYLIRNNWDILFGGSDGKLQYGGNDIPDSNSWPAGTYAITVDLINRTYAIE</sequence>
<protein>
    <submittedName>
        <fullName evidence="5">SusE outer membrane protein</fullName>
    </submittedName>
</protein>
<dbReference type="KEGG" id="psac:PSM36_0173"/>
<proteinExistence type="predicted"/>
<organism evidence="5 6">
    <name type="scientific">Proteiniphilum saccharofermentans</name>
    <dbReference type="NCBI Taxonomy" id="1642647"/>
    <lineage>
        <taxon>Bacteria</taxon>
        <taxon>Pseudomonadati</taxon>
        <taxon>Bacteroidota</taxon>
        <taxon>Bacteroidia</taxon>
        <taxon>Bacteroidales</taxon>
        <taxon>Dysgonomonadaceae</taxon>
        <taxon>Proteiniphilum</taxon>
    </lineage>
</organism>